<evidence type="ECO:0000313" key="1">
    <source>
        <dbReference type="EMBL" id="MEQ5838274.1"/>
    </source>
</evidence>
<dbReference type="EMBL" id="JAOALG010000001">
    <property type="protein sequence ID" value="MEQ5838274.1"/>
    <property type="molecule type" value="Genomic_DNA"/>
</dbReference>
<reference evidence="1 2" key="1">
    <citation type="journal article" date="2024" name="Chem. Sci.">
        <title>Discovery of a lagriamide polyketide by integrated genome mining, isotopic labeling, and untargeted metabolomics.</title>
        <authorList>
            <person name="Fergusson C.H."/>
            <person name="Saulog J."/>
            <person name="Paulo B.S."/>
            <person name="Wilson D.M."/>
            <person name="Liu D.Y."/>
            <person name="Morehouse N.J."/>
            <person name="Waterworth S."/>
            <person name="Barkei J."/>
            <person name="Gray C.A."/>
            <person name="Kwan J.C."/>
            <person name="Eustaquio A.S."/>
            <person name="Linington R.G."/>
        </authorList>
    </citation>
    <scope>NUCLEOTIDE SEQUENCE [LARGE SCALE GENOMIC DNA]</scope>
    <source>
        <strain evidence="1 2">RL17-338-BIF-B</strain>
    </source>
</reference>
<name>A0ABV1LG59_9BURK</name>
<gene>
    <name evidence="1" type="ORF">N0A02_02320</name>
</gene>
<organism evidence="1 2">
    <name type="scientific">Paraburkholderia acidicola</name>
    <dbReference type="NCBI Taxonomy" id="1912599"/>
    <lineage>
        <taxon>Bacteria</taxon>
        <taxon>Pseudomonadati</taxon>
        <taxon>Pseudomonadota</taxon>
        <taxon>Betaproteobacteria</taxon>
        <taxon>Burkholderiales</taxon>
        <taxon>Burkholderiaceae</taxon>
        <taxon>Paraburkholderia</taxon>
    </lineage>
</organism>
<dbReference type="RefSeq" id="WP_349541107.1">
    <property type="nucleotide sequence ID" value="NZ_JAOALG010000001.1"/>
</dbReference>
<keyword evidence="2" id="KW-1185">Reference proteome</keyword>
<protein>
    <submittedName>
        <fullName evidence="1">Uncharacterized protein</fullName>
    </submittedName>
</protein>
<comment type="caution">
    <text evidence="1">The sequence shown here is derived from an EMBL/GenBank/DDBJ whole genome shotgun (WGS) entry which is preliminary data.</text>
</comment>
<proteinExistence type="predicted"/>
<sequence>MTTVAIWYQDREPYESVWACSDSRISDPPTQGQSEPLPLLRHSPKIFPLQITCIEHGPVPEVAAFQHTIGLAYAGSSLFAVNLYAALTPILTNLRGSHGANVSIRNVADLAKVFLLEFGQTYGERYGKLARVEVALFGYCKAERARRVFVLTPTSQKDSSGNAKQVISIEEIDFSMPEHFHLLGDHKVEIRERIVTARQSLPRGSSLREYAPRNVIREAIKEKRYRGISGTVQLAHAYAGGLRQFMDLDAPDGNIENAAAVNFKYLGFDLDKIGNVGPCWFSLPALQ</sequence>
<accession>A0ABV1LG59</accession>
<evidence type="ECO:0000313" key="2">
    <source>
        <dbReference type="Proteomes" id="UP001469089"/>
    </source>
</evidence>
<dbReference type="Proteomes" id="UP001469089">
    <property type="component" value="Unassembled WGS sequence"/>
</dbReference>